<dbReference type="Proteomes" id="UP001597083">
    <property type="component" value="Unassembled WGS sequence"/>
</dbReference>
<dbReference type="EMBL" id="JBHTIR010002668">
    <property type="protein sequence ID" value="MFD0854071.1"/>
    <property type="molecule type" value="Genomic_DNA"/>
</dbReference>
<evidence type="ECO:0000313" key="2">
    <source>
        <dbReference type="Proteomes" id="UP001597083"/>
    </source>
</evidence>
<protein>
    <submittedName>
        <fullName evidence="1">Lysine transporter LysE</fullName>
    </submittedName>
</protein>
<organism evidence="1 2">
    <name type="scientific">Actinomadura adrarensis</name>
    <dbReference type="NCBI Taxonomy" id="1819600"/>
    <lineage>
        <taxon>Bacteria</taxon>
        <taxon>Bacillati</taxon>
        <taxon>Actinomycetota</taxon>
        <taxon>Actinomycetes</taxon>
        <taxon>Streptosporangiales</taxon>
        <taxon>Thermomonosporaceae</taxon>
        <taxon>Actinomadura</taxon>
    </lineage>
</organism>
<gene>
    <name evidence="1" type="ORF">ACFQ07_17670</name>
</gene>
<proteinExistence type="predicted"/>
<accession>A0ABW3CKL9</accession>
<sequence>MFQSLLSGLAAGYAVAIPLGAFAVLLVTLTAHTSVRVGAAGAFGVATADTLYAAAALLGGTAL</sequence>
<name>A0ABW3CKL9_9ACTN</name>
<feature type="non-terminal residue" evidence="1">
    <location>
        <position position="63"/>
    </location>
</feature>
<evidence type="ECO:0000313" key="1">
    <source>
        <dbReference type="EMBL" id="MFD0854071.1"/>
    </source>
</evidence>
<comment type="caution">
    <text evidence="1">The sequence shown here is derived from an EMBL/GenBank/DDBJ whole genome shotgun (WGS) entry which is preliminary data.</text>
</comment>
<keyword evidence="2" id="KW-1185">Reference proteome</keyword>
<reference evidence="2" key="1">
    <citation type="journal article" date="2019" name="Int. J. Syst. Evol. Microbiol.">
        <title>The Global Catalogue of Microorganisms (GCM) 10K type strain sequencing project: providing services to taxonomists for standard genome sequencing and annotation.</title>
        <authorList>
            <consortium name="The Broad Institute Genomics Platform"/>
            <consortium name="The Broad Institute Genome Sequencing Center for Infectious Disease"/>
            <person name="Wu L."/>
            <person name="Ma J."/>
        </authorList>
    </citation>
    <scope>NUCLEOTIDE SEQUENCE [LARGE SCALE GENOMIC DNA]</scope>
    <source>
        <strain evidence="2">JCM 31696</strain>
    </source>
</reference>